<protein>
    <submittedName>
        <fullName evidence="5">Calcium-binding protein</fullName>
    </submittedName>
</protein>
<gene>
    <name evidence="5" type="ORF">V6590_12705</name>
</gene>
<dbReference type="PROSITE" id="PS00018">
    <property type="entry name" value="EF_HAND_1"/>
    <property type="match status" value="2"/>
</dbReference>
<feature type="domain" description="EF-hand" evidence="4">
    <location>
        <begin position="137"/>
        <end position="166"/>
    </location>
</feature>
<keyword evidence="2" id="KW-0677">Repeat</keyword>
<evidence type="ECO:0000256" key="1">
    <source>
        <dbReference type="ARBA" id="ARBA00022723"/>
    </source>
</evidence>
<evidence type="ECO:0000256" key="3">
    <source>
        <dbReference type="SAM" id="SignalP"/>
    </source>
</evidence>
<evidence type="ECO:0000313" key="6">
    <source>
        <dbReference type="Proteomes" id="UP001431963"/>
    </source>
</evidence>
<reference evidence="5" key="1">
    <citation type="submission" date="2024-02" db="EMBL/GenBank/DDBJ databases">
        <title>Genome sequences of strain Gemmobacter sp. JM10B15.</title>
        <authorList>
            <person name="Zhang M."/>
        </authorList>
    </citation>
    <scope>NUCLEOTIDE SEQUENCE</scope>
    <source>
        <strain evidence="5">JM10B15</strain>
    </source>
</reference>
<dbReference type="Gene3D" id="1.10.238.10">
    <property type="entry name" value="EF-hand"/>
    <property type="match status" value="2"/>
</dbReference>
<dbReference type="InterPro" id="IPR018247">
    <property type="entry name" value="EF_Hand_1_Ca_BS"/>
</dbReference>
<dbReference type="PANTHER" id="PTHR10827:SF98">
    <property type="entry name" value="45 KDA CALCIUM-BINDING PROTEIN"/>
    <property type="match status" value="1"/>
</dbReference>
<dbReference type="EMBL" id="JBALHR010000007">
    <property type="protein sequence ID" value="MEH7829013.1"/>
    <property type="molecule type" value="Genomic_DNA"/>
</dbReference>
<keyword evidence="1" id="KW-0479">Metal-binding</keyword>
<organism evidence="5 6">
    <name type="scientific">Gemmobacter denitrificans</name>
    <dbReference type="NCBI Taxonomy" id="3123040"/>
    <lineage>
        <taxon>Bacteria</taxon>
        <taxon>Pseudomonadati</taxon>
        <taxon>Pseudomonadota</taxon>
        <taxon>Alphaproteobacteria</taxon>
        <taxon>Rhodobacterales</taxon>
        <taxon>Paracoccaceae</taxon>
        <taxon>Gemmobacter</taxon>
    </lineage>
</organism>
<evidence type="ECO:0000256" key="2">
    <source>
        <dbReference type="ARBA" id="ARBA00022737"/>
    </source>
</evidence>
<comment type="caution">
    <text evidence="5">The sequence shown here is derived from an EMBL/GenBank/DDBJ whole genome shotgun (WGS) entry which is preliminary data.</text>
</comment>
<dbReference type="Proteomes" id="UP001431963">
    <property type="component" value="Unassembled WGS sequence"/>
</dbReference>
<dbReference type="PANTHER" id="PTHR10827">
    <property type="entry name" value="RETICULOCALBIN"/>
    <property type="match status" value="1"/>
</dbReference>
<name>A0ABU8BXQ9_9RHOB</name>
<dbReference type="Pfam" id="PF13202">
    <property type="entry name" value="EF-hand_5"/>
    <property type="match status" value="4"/>
</dbReference>
<keyword evidence="6" id="KW-1185">Reference proteome</keyword>
<accession>A0ABU8BXQ9</accession>
<feature type="chain" id="PRO_5046512772" evidence="3">
    <location>
        <begin position="24"/>
        <end position="178"/>
    </location>
</feature>
<dbReference type="PROSITE" id="PS50222">
    <property type="entry name" value="EF_HAND_2"/>
    <property type="match status" value="2"/>
</dbReference>
<feature type="domain" description="EF-hand" evidence="4">
    <location>
        <begin position="66"/>
        <end position="101"/>
    </location>
</feature>
<evidence type="ECO:0000313" key="5">
    <source>
        <dbReference type="EMBL" id="MEH7829013.1"/>
    </source>
</evidence>
<sequence>MQKRNIAYTLAVTALLVGGLGSAALADKAREHGGEGGPMGMMMMGGPLAQFDVIDTDKDGKLSPDEMAAHRAARVAEMDGDKDGKISAAELEAAHLKMANDMAKTRSARMMERLDGDKDGTLTVAEMQEQMGKGPGRKMMKHVDADGDGALSRAELEAARDWMMKRGHKRGHGFGDEG</sequence>
<dbReference type="InterPro" id="IPR011992">
    <property type="entry name" value="EF-hand-dom_pair"/>
</dbReference>
<evidence type="ECO:0000259" key="4">
    <source>
        <dbReference type="PROSITE" id="PS50222"/>
    </source>
</evidence>
<keyword evidence="3" id="KW-0732">Signal</keyword>
<dbReference type="SMART" id="SM00054">
    <property type="entry name" value="EFh"/>
    <property type="match status" value="3"/>
</dbReference>
<proteinExistence type="predicted"/>
<dbReference type="SUPFAM" id="SSF47473">
    <property type="entry name" value="EF-hand"/>
    <property type="match status" value="1"/>
</dbReference>
<dbReference type="RefSeq" id="WP_335423648.1">
    <property type="nucleotide sequence ID" value="NZ_JBALHR010000007.1"/>
</dbReference>
<dbReference type="InterPro" id="IPR002048">
    <property type="entry name" value="EF_hand_dom"/>
</dbReference>
<feature type="signal peptide" evidence="3">
    <location>
        <begin position="1"/>
        <end position="23"/>
    </location>
</feature>